<feature type="transmembrane region" description="Helical" evidence="1">
    <location>
        <begin position="163"/>
        <end position="183"/>
    </location>
</feature>
<dbReference type="OrthoDB" id="9767863at2"/>
<evidence type="ECO:0000313" key="6">
    <source>
        <dbReference type="Proteomes" id="UP000247152"/>
    </source>
</evidence>
<feature type="transmembrane region" description="Helical" evidence="1">
    <location>
        <begin position="7"/>
        <end position="25"/>
    </location>
</feature>
<dbReference type="EMBL" id="QHJG01000006">
    <property type="protein sequence ID" value="PWY56786.1"/>
    <property type="molecule type" value="Genomic_DNA"/>
</dbReference>
<dbReference type="EMBL" id="RZGX01000007">
    <property type="protein sequence ID" value="RUR23656.1"/>
    <property type="molecule type" value="Genomic_DNA"/>
</dbReference>
<dbReference type="PANTHER" id="PTHR23028">
    <property type="entry name" value="ACETYLTRANSFERASE"/>
    <property type="match status" value="1"/>
</dbReference>
<keyword evidence="1" id="KW-0472">Membrane</keyword>
<feature type="transmembrane region" description="Helical" evidence="1">
    <location>
        <begin position="189"/>
        <end position="210"/>
    </location>
</feature>
<dbReference type="RefSeq" id="WP_110141878.1">
    <property type="nucleotide sequence ID" value="NZ_QHJG01000006.1"/>
</dbReference>
<feature type="transmembrane region" description="Helical" evidence="1">
    <location>
        <begin position="217"/>
        <end position="237"/>
    </location>
</feature>
<keyword evidence="4" id="KW-0012">Acyltransferase</keyword>
<dbReference type="InterPro" id="IPR043968">
    <property type="entry name" value="SGNH"/>
</dbReference>
<reference evidence="4 6" key="1">
    <citation type="submission" date="2018-05" db="EMBL/GenBank/DDBJ databases">
        <title>Legionella qingyii sp.nov., whole genome shotgun sequence.</title>
        <authorList>
            <person name="Wu H."/>
            <person name="Zhu Q."/>
            <person name="Hu C."/>
        </authorList>
    </citation>
    <scope>NUCLEOTIDE SEQUENCE [LARGE SCALE GENOMIC DNA]</scope>
    <source>
        <strain evidence="4 6">HEB18</strain>
    </source>
</reference>
<feature type="transmembrane region" description="Helical" evidence="1">
    <location>
        <begin position="281"/>
        <end position="300"/>
    </location>
</feature>
<dbReference type="Pfam" id="PF19040">
    <property type="entry name" value="SGNH"/>
    <property type="match status" value="1"/>
</dbReference>
<evidence type="ECO:0000259" key="3">
    <source>
        <dbReference type="Pfam" id="PF19040"/>
    </source>
</evidence>
<dbReference type="GO" id="GO:0009103">
    <property type="term" value="P:lipopolysaccharide biosynthetic process"/>
    <property type="evidence" value="ECO:0007669"/>
    <property type="project" value="TreeGrafter"/>
</dbReference>
<evidence type="ECO:0000313" key="5">
    <source>
        <dbReference type="EMBL" id="RUR23656.1"/>
    </source>
</evidence>
<reference evidence="5 7" key="2">
    <citation type="submission" date="2018-12" db="EMBL/GenBank/DDBJ databases">
        <title>Legionella sp,whole genome shotgun sequence.</title>
        <authorList>
            <person name="Wu H."/>
        </authorList>
    </citation>
    <scope>NUCLEOTIDE SEQUENCE [LARGE SCALE GENOMIC DNA]</scope>
    <source>
        <strain evidence="7">km489</strain>
        <strain evidence="5">Km489</strain>
    </source>
</reference>
<keyword evidence="1" id="KW-1133">Transmembrane helix</keyword>
<dbReference type="Proteomes" id="UP000287374">
    <property type="component" value="Unassembled WGS sequence"/>
</dbReference>
<dbReference type="PANTHER" id="PTHR23028:SF53">
    <property type="entry name" value="ACYL_TRANSF_3 DOMAIN-CONTAINING PROTEIN"/>
    <property type="match status" value="1"/>
</dbReference>
<feature type="transmembrane region" description="Helical" evidence="1">
    <location>
        <begin position="345"/>
        <end position="367"/>
    </location>
</feature>
<sequence>MKYRPDIDGLRAIAIILVLIYHARLSFFPSGFIGVDVFFVISGYLITRSIHKSLQNHSFSFLDFYNRRLWRLQPVFICLLLLTTALTLLFFLPDDLMQYSKSARKTSLFLSNLFFNRTTTGYFSPDTHQLPLLHTWSLSIEWQCYLLLPVFIYFLHRFSPKRYLIPILIGLTFIAILGSLYNARTLPAHTYYLLSSRIFEFLMGSCVAFIPMKKRSVNEYLLSIMGGMALIFLLYIARLNPVLTGYPDVDALAVCSVTGFLIAIGTCSPKNILSQLLSSKPLVFIGLLSYSLYIWHWVIFSVLRYQNIEETPIILFAAFGLTFVLAYLSWRFIEKPSKRWKKMPFRYTLALLLLAPMLVFHLTDYMIKKNHGYPQRFDGELLTVYQQLDQYNNPLRDLCVTDHLHEINMQCLAGAKKSDSKRALMIGDSFSNHYWGFADVLGQAANVSILMQTVSSCLTLPDIYLYDWWHFKNQVYTLCHELTQKYYQMIQSNHYDYVIIGQLWADYLSENIINNLDDQRSLILTKKRLEEALDKALSIITSSGAKPVLIHATALMQNNFHDCVFKHIKLRRSYAPHECDFTFYEAPWFHQLFDKMKNKYPQLIIIDPKEVQCENNICKADINGVPIYRDVGHITDYASYQLGMLYLQKFPNPLG</sequence>
<dbReference type="InterPro" id="IPR050879">
    <property type="entry name" value="Acyltransferase_3"/>
</dbReference>
<evidence type="ECO:0000313" key="4">
    <source>
        <dbReference type="EMBL" id="PWY56786.1"/>
    </source>
</evidence>
<keyword evidence="1" id="KW-0812">Transmembrane</keyword>
<feature type="transmembrane region" description="Helical" evidence="1">
    <location>
        <begin position="312"/>
        <end position="333"/>
    </location>
</feature>
<proteinExistence type="predicted"/>
<dbReference type="AlphaFoldDB" id="A0A317U7D0"/>
<evidence type="ECO:0000256" key="1">
    <source>
        <dbReference type="SAM" id="Phobius"/>
    </source>
</evidence>
<keyword evidence="4" id="KW-0808">Transferase</keyword>
<accession>A0A317U7D0</accession>
<dbReference type="Pfam" id="PF01757">
    <property type="entry name" value="Acyl_transf_3"/>
    <property type="match status" value="1"/>
</dbReference>
<organism evidence="4 6">
    <name type="scientific">Legionella qingyii</name>
    <dbReference type="NCBI Taxonomy" id="2184757"/>
    <lineage>
        <taxon>Bacteria</taxon>
        <taxon>Pseudomonadati</taxon>
        <taxon>Pseudomonadota</taxon>
        <taxon>Gammaproteobacteria</taxon>
        <taxon>Legionellales</taxon>
        <taxon>Legionellaceae</taxon>
        <taxon>Legionella</taxon>
    </lineage>
</organism>
<feature type="transmembrane region" description="Helical" evidence="1">
    <location>
        <begin position="31"/>
        <end position="51"/>
    </location>
</feature>
<keyword evidence="7" id="KW-1185">Reference proteome</keyword>
<dbReference type="GO" id="GO:0016020">
    <property type="term" value="C:membrane"/>
    <property type="evidence" value="ECO:0007669"/>
    <property type="project" value="TreeGrafter"/>
</dbReference>
<dbReference type="Proteomes" id="UP000247152">
    <property type="component" value="Unassembled WGS sequence"/>
</dbReference>
<feature type="transmembrane region" description="Helical" evidence="1">
    <location>
        <begin position="72"/>
        <end position="92"/>
    </location>
</feature>
<name>A0A317U7D0_9GAMM</name>
<protein>
    <submittedName>
        <fullName evidence="4">Acyltransferase</fullName>
    </submittedName>
</protein>
<comment type="caution">
    <text evidence="4">The sequence shown here is derived from an EMBL/GenBank/DDBJ whole genome shotgun (WGS) entry which is preliminary data.</text>
</comment>
<evidence type="ECO:0000313" key="7">
    <source>
        <dbReference type="Proteomes" id="UP000287374"/>
    </source>
</evidence>
<feature type="transmembrane region" description="Helical" evidence="1">
    <location>
        <begin position="249"/>
        <end position="269"/>
    </location>
</feature>
<feature type="domain" description="Acyltransferase 3" evidence="2">
    <location>
        <begin position="6"/>
        <end position="330"/>
    </location>
</feature>
<dbReference type="InterPro" id="IPR002656">
    <property type="entry name" value="Acyl_transf_3_dom"/>
</dbReference>
<evidence type="ECO:0000259" key="2">
    <source>
        <dbReference type="Pfam" id="PF01757"/>
    </source>
</evidence>
<gene>
    <name evidence="4" type="ORF">DGG96_05105</name>
    <name evidence="5" type="ORF">ELY20_06510</name>
</gene>
<feature type="domain" description="SGNH" evidence="3">
    <location>
        <begin position="399"/>
        <end position="647"/>
    </location>
</feature>
<dbReference type="GO" id="GO:0016747">
    <property type="term" value="F:acyltransferase activity, transferring groups other than amino-acyl groups"/>
    <property type="evidence" value="ECO:0007669"/>
    <property type="project" value="InterPro"/>
</dbReference>
<feature type="transmembrane region" description="Helical" evidence="1">
    <location>
        <begin position="136"/>
        <end position="156"/>
    </location>
</feature>